<dbReference type="Pfam" id="PF01026">
    <property type="entry name" value="TatD_DNase"/>
    <property type="match status" value="1"/>
</dbReference>
<name>A0ABX1WTD9_9BACT</name>
<dbReference type="PANTHER" id="PTHR46124:SF2">
    <property type="entry name" value="D-AMINOACYL-TRNA DEACYLASE"/>
    <property type="match status" value="1"/>
</dbReference>
<dbReference type="SUPFAM" id="SSF51556">
    <property type="entry name" value="Metallo-dependent hydrolases"/>
    <property type="match status" value="1"/>
</dbReference>
<dbReference type="InterPro" id="IPR032466">
    <property type="entry name" value="Metal_Hydrolase"/>
</dbReference>
<protein>
    <submittedName>
        <fullName evidence="1">TatD family deoxyribonuclease</fullName>
    </submittedName>
</protein>
<dbReference type="PIRSF" id="PIRSF005902">
    <property type="entry name" value="DNase_TatD"/>
    <property type="match status" value="1"/>
</dbReference>
<sequence>MLMSSIPYIDIHTHQLIADQEIISVLNIDTNDSQANLKADQAFSIGIHPWDIEKLQFDSAKKHLEECISNVNPSAIGEIGLDKAITTPMDIQEKVFLDQLQAAMILQKPVIIHCVKAHEEILRIKKNHDTGTSWIFHGFNKNLQLAETFLKHGFYLTFGEALLRNEKLQRVFEQLPLDKIFLETDDKEISVKEIYTKAATIKKIEIEALKKQMLLNYIKCF</sequence>
<dbReference type="EMBL" id="RZNH01000005">
    <property type="protein sequence ID" value="NOU59183.1"/>
    <property type="molecule type" value="Genomic_DNA"/>
</dbReference>
<evidence type="ECO:0000313" key="1">
    <source>
        <dbReference type="EMBL" id="NOU59183.1"/>
    </source>
</evidence>
<keyword evidence="2" id="KW-1185">Reference proteome</keyword>
<accession>A0ABX1WTD9</accession>
<gene>
    <name evidence="1" type="ORF">ELS83_05075</name>
</gene>
<evidence type="ECO:0000313" key="2">
    <source>
        <dbReference type="Proteomes" id="UP000732105"/>
    </source>
</evidence>
<organism evidence="1 2">
    <name type="scientific">Marinifilum caeruleilacunae</name>
    <dbReference type="NCBI Taxonomy" id="2499076"/>
    <lineage>
        <taxon>Bacteria</taxon>
        <taxon>Pseudomonadati</taxon>
        <taxon>Bacteroidota</taxon>
        <taxon>Bacteroidia</taxon>
        <taxon>Marinilabiliales</taxon>
        <taxon>Marinifilaceae</taxon>
    </lineage>
</organism>
<dbReference type="PANTHER" id="PTHR46124">
    <property type="entry name" value="D-AMINOACYL-TRNA DEACYLASE"/>
    <property type="match status" value="1"/>
</dbReference>
<dbReference type="InterPro" id="IPR001130">
    <property type="entry name" value="TatD-like"/>
</dbReference>
<comment type="caution">
    <text evidence="1">The sequence shown here is derived from an EMBL/GenBank/DDBJ whole genome shotgun (WGS) entry which is preliminary data.</text>
</comment>
<dbReference type="Proteomes" id="UP000732105">
    <property type="component" value="Unassembled WGS sequence"/>
</dbReference>
<dbReference type="Gene3D" id="3.20.20.140">
    <property type="entry name" value="Metal-dependent hydrolases"/>
    <property type="match status" value="1"/>
</dbReference>
<dbReference type="RefSeq" id="WP_171594456.1">
    <property type="nucleotide sequence ID" value="NZ_RZNH01000005.1"/>
</dbReference>
<reference evidence="1 2" key="1">
    <citation type="submission" date="2018-12" db="EMBL/GenBank/DDBJ databases">
        <title>Marinifilum JC070 sp. nov., a marine bacterium isolated from Yongle Blue Hole in the South China Sea.</title>
        <authorList>
            <person name="Fu T."/>
        </authorList>
    </citation>
    <scope>NUCLEOTIDE SEQUENCE [LARGE SCALE GENOMIC DNA]</scope>
    <source>
        <strain evidence="1 2">JC070</strain>
    </source>
</reference>
<proteinExistence type="predicted"/>